<accession>A0A0M2Q107</accession>
<comment type="caution">
    <text evidence="2">The sequence shown here is derived from an EMBL/GenBank/DDBJ whole genome shotgun (WGS) entry which is preliminary data.</text>
</comment>
<protein>
    <submittedName>
        <fullName evidence="2">Cupin</fullName>
    </submittedName>
</protein>
<dbReference type="Proteomes" id="UP000034681">
    <property type="component" value="Unassembled WGS sequence"/>
</dbReference>
<dbReference type="InterPro" id="IPR052535">
    <property type="entry name" value="Bacilysin_H2HPP_isomerase"/>
</dbReference>
<evidence type="ECO:0000313" key="3">
    <source>
        <dbReference type="Proteomes" id="UP000034681"/>
    </source>
</evidence>
<dbReference type="PANTHER" id="PTHR40112:SF1">
    <property type="entry name" value="H2HPP ISOMERASE"/>
    <property type="match status" value="1"/>
</dbReference>
<dbReference type="EMBL" id="AJTX02000002">
    <property type="protein sequence ID" value="KKJ00993.1"/>
    <property type="molecule type" value="Genomic_DNA"/>
</dbReference>
<dbReference type="OrthoDB" id="25744at2"/>
<dbReference type="CDD" id="cd02210">
    <property type="entry name" value="cupin_BLR2406-like"/>
    <property type="match status" value="1"/>
</dbReference>
<reference evidence="2" key="1">
    <citation type="submission" date="2012-04" db="EMBL/GenBank/DDBJ databases">
        <authorList>
            <person name="Borisov I.G."/>
            <person name="Ivanikova N.V."/>
            <person name="Pinevich A.V."/>
        </authorList>
    </citation>
    <scope>NUCLEOTIDE SEQUENCE</scope>
    <source>
        <strain evidence="2">CALU 1027</strain>
    </source>
</reference>
<dbReference type="AlphaFoldDB" id="A0A0M2Q107"/>
<evidence type="ECO:0000313" key="2">
    <source>
        <dbReference type="EMBL" id="KKJ00993.1"/>
    </source>
</evidence>
<dbReference type="RefSeq" id="WP_017713527.1">
    <property type="nucleotide sequence ID" value="NZ_KB235941.1"/>
</dbReference>
<keyword evidence="3" id="KW-1185">Reference proteome</keyword>
<name>A0A0M2Q107_PROHO</name>
<gene>
    <name evidence="2" type="ORF">PROH_00710</name>
</gene>
<dbReference type="SUPFAM" id="SSF51182">
    <property type="entry name" value="RmlC-like cupins"/>
    <property type="match status" value="1"/>
</dbReference>
<dbReference type="Pfam" id="PF07883">
    <property type="entry name" value="Cupin_2"/>
    <property type="match status" value="1"/>
</dbReference>
<dbReference type="PANTHER" id="PTHR40112">
    <property type="entry name" value="H2HPP ISOMERASE"/>
    <property type="match status" value="1"/>
</dbReference>
<dbReference type="InterPro" id="IPR017102">
    <property type="entry name" value="UCP037087"/>
</dbReference>
<dbReference type="PIRSF" id="PIRSF037087">
    <property type="entry name" value="UCP037087"/>
    <property type="match status" value="1"/>
</dbReference>
<dbReference type="InterPro" id="IPR013096">
    <property type="entry name" value="Cupin_2"/>
</dbReference>
<dbReference type="Gene3D" id="2.60.120.10">
    <property type="entry name" value="Jelly Rolls"/>
    <property type="match status" value="1"/>
</dbReference>
<dbReference type="InterPro" id="IPR011051">
    <property type="entry name" value="RmlC_Cupin_sf"/>
</dbReference>
<proteinExistence type="predicted"/>
<sequence>MNLDQDIVTVRPEVTTATIQELPNYLGISEQTAGATGISMNVVVIPPGSKAKPHFHNGFETAIYLLKGSVETRYGKNLEKSVENQAGDFIFIPEGVPHQPINLSSTETAIAIVSRNDPNEQESVQVYEPYAGG</sequence>
<feature type="domain" description="Cupin type-2" evidence="1">
    <location>
        <begin position="42"/>
        <end position="109"/>
    </location>
</feature>
<evidence type="ECO:0000259" key="1">
    <source>
        <dbReference type="Pfam" id="PF07883"/>
    </source>
</evidence>
<dbReference type="eggNOG" id="COG4101">
    <property type="taxonomic scope" value="Bacteria"/>
</dbReference>
<dbReference type="InterPro" id="IPR014710">
    <property type="entry name" value="RmlC-like_jellyroll"/>
</dbReference>
<organism evidence="2 3">
    <name type="scientific">Prochlorothrix hollandica PCC 9006 = CALU 1027</name>
    <dbReference type="NCBI Taxonomy" id="317619"/>
    <lineage>
        <taxon>Bacteria</taxon>
        <taxon>Bacillati</taxon>
        <taxon>Cyanobacteriota</taxon>
        <taxon>Cyanophyceae</taxon>
        <taxon>Prochlorotrichales</taxon>
        <taxon>Prochlorotrichaceae</taxon>
        <taxon>Prochlorothrix</taxon>
    </lineage>
</organism>